<protein>
    <submittedName>
        <fullName evidence="1">Uncharacterized protein</fullName>
    </submittedName>
</protein>
<feature type="non-terminal residue" evidence="1">
    <location>
        <position position="71"/>
    </location>
</feature>
<name>A0A1E3QU03_9ASCO</name>
<dbReference type="AlphaFoldDB" id="A0A1E3QU03"/>
<gene>
    <name evidence="1" type="ORF">BABINDRAFT_160540</name>
</gene>
<organism evidence="1 2">
    <name type="scientific">Babjeviella inositovora NRRL Y-12698</name>
    <dbReference type="NCBI Taxonomy" id="984486"/>
    <lineage>
        <taxon>Eukaryota</taxon>
        <taxon>Fungi</taxon>
        <taxon>Dikarya</taxon>
        <taxon>Ascomycota</taxon>
        <taxon>Saccharomycotina</taxon>
        <taxon>Pichiomycetes</taxon>
        <taxon>Serinales incertae sedis</taxon>
        <taxon>Babjeviella</taxon>
    </lineage>
</organism>
<keyword evidence="2" id="KW-1185">Reference proteome</keyword>
<sequence>MDVIDLQAQEYVSLLLKNKILDRESGLGSERLEDRDNINRTHGLYILVTPGKQWHTLSQGSAMNLSPYKPI</sequence>
<dbReference type="GeneID" id="30146146"/>
<dbReference type="RefSeq" id="XP_018986467.1">
    <property type="nucleotide sequence ID" value="XM_019128293.1"/>
</dbReference>
<evidence type="ECO:0000313" key="1">
    <source>
        <dbReference type="EMBL" id="ODQ81139.1"/>
    </source>
</evidence>
<dbReference type="Proteomes" id="UP000094336">
    <property type="component" value="Unassembled WGS sequence"/>
</dbReference>
<proteinExistence type="predicted"/>
<reference evidence="2" key="1">
    <citation type="submission" date="2016-05" db="EMBL/GenBank/DDBJ databases">
        <title>Comparative genomics of biotechnologically important yeasts.</title>
        <authorList>
            <consortium name="DOE Joint Genome Institute"/>
            <person name="Riley R."/>
            <person name="Haridas S."/>
            <person name="Wolfe K.H."/>
            <person name="Lopes M.R."/>
            <person name="Hittinger C.T."/>
            <person name="Goker M."/>
            <person name="Salamov A."/>
            <person name="Wisecaver J."/>
            <person name="Long T.M."/>
            <person name="Aerts A.L."/>
            <person name="Barry K."/>
            <person name="Choi C."/>
            <person name="Clum A."/>
            <person name="Coughlan A.Y."/>
            <person name="Deshpande S."/>
            <person name="Douglass A.P."/>
            <person name="Hanson S.J."/>
            <person name="Klenk H.-P."/>
            <person name="Labutti K."/>
            <person name="Lapidus A."/>
            <person name="Lindquist E."/>
            <person name="Lipzen A."/>
            <person name="Meier-Kolthoff J.P."/>
            <person name="Ohm R.A."/>
            <person name="Otillar R.P."/>
            <person name="Pangilinan J."/>
            <person name="Peng Y."/>
            <person name="Rokas A."/>
            <person name="Rosa C.A."/>
            <person name="Scheuner C."/>
            <person name="Sibirny A.A."/>
            <person name="Slot J.C."/>
            <person name="Stielow J.B."/>
            <person name="Sun H."/>
            <person name="Kurtzman C.P."/>
            <person name="Blackwell M."/>
            <person name="Grigoriev I.V."/>
            <person name="Jeffries T.W."/>
        </authorList>
    </citation>
    <scope>NUCLEOTIDE SEQUENCE [LARGE SCALE GENOMIC DNA]</scope>
    <source>
        <strain evidence="2">NRRL Y-12698</strain>
    </source>
</reference>
<accession>A0A1E3QU03</accession>
<evidence type="ECO:0000313" key="2">
    <source>
        <dbReference type="Proteomes" id="UP000094336"/>
    </source>
</evidence>
<dbReference type="EMBL" id="KV454428">
    <property type="protein sequence ID" value="ODQ81139.1"/>
    <property type="molecule type" value="Genomic_DNA"/>
</dbReference>